<protein>
    <recommendedName>
        <fullName evidence="3">Peptidoglycan endopeptidase</fullName>
    </recommendedName>
</protein>
<sequence length="136" mass="14153">MTPAGFAAAAGALVGCRFRLHGRTPETGLDCVGVAVAALRACGRPGHLPTGYRLRTGEWPEADSWAARNGFHPVGGAPQPGDVVMTAPGPGQLHFAVVSPDPSRIVEAHASLRKVVLGPLPPDAAIIRHWRLCPTS</sequence>
<evidence type="ECO:0000313" key="2">
    <source>
        <dbReference type="Proteomes" id="UP001595604"/>
    </source>
</evidence>
<dbReference type="Gene3D" id="3.90.1720.10">
    <property type="entry name" value="endopeptidase domain like (from Nostoc punctiforme)"/>
    <property type="match status" value="1"/>
</dbReference>
<dbReference type="InterPro" id="IPR038765">
    <property type="entry name" value="Papain-like_cys_pep_sf"/>
</dbReference>
<evidence type="ECO:0000313" key="1">
    <source>
        <dbReference type="EMBL" id="MFC3175224.1"/>
    </source>
</evidence>
<evidence type="ECO:0008006" key="3">
    <source>
        <dbReference type="Google" id="ProtNLM"/>
    </source>
</evidence>
<accession>A0ABV7ISB7</accession>
<dbReference type="SUPFAM" id="SSF54001">
    <property type="entry name" value="Cysteine proteinases"/>
    <property type="match status" value="1"/>
</dbReference>
<dbReference type="RefSeq" id="WP_379510602.1">
    <property type="nucleotide sequence ID" value="NZ_JBHRTQ010000011.1"/>
</dbReference>
<comment type="caution">
    <text evidence="1">The sequence shown here is derived from an EMBL/GenBank/DDBJ whole genome shotgun (WGS) entry which is preliminary data.</text>
</comment>
<organism evidence="1 2">
    <name type="scientific">Novosphingobium bradum</name>
    <dbReference type="NCBI Taxonomy" id="1737444"/>
    <lineage>
        <taxon>Bacteria</taxon>
        <taxon>Pseudomonadati</taxon>
        <taxon>Pseudomonadota</taxon>
        <taxon>Alphaproteobacteria</taxon>
        <taxon>Sphingomonadales</taxon>
        <taxon>Sphingomonadaceae</taxon>
        <taxon>Novosphingobium</taxon>
    </lineage>
</organism>
<reference evidence="2" key="1">
    <citation type="journal article" date="2019" name="Int. J. Syst. Evol. Microbiol.">
        <title>The Global Catalogue of Microorganisms (GCM) 10K type strain sequencing project: providing services to taxonomists for standard genome sequencing and annotation.</title>
        <authorList>
            <consortium name="The Broad Institute Genomics Platform"/>
            <consortium name="The Broad Institute Genome Sequencing Center for Infectious Disease"/>
            <person name="Wu L."/>
            <person name="Ma J."/>
        </authorList>
    </citation>
    <scope>NUCLEOTIDE SEQUENCE [LARGE SCALE GENOMIC DNA]</scope>
    <source>
        <strain evidence="2">KCTC 42984</strain>
    </source>
</reference>
<keyword evidence="2" id="KW-1185">Reference proteome</keyword>
<name>A0ABV7ISB7_9SPHN</name>
<dbReference type="Proteomes" id="UP001595604">
    <property type="component" value="Unassembled WGS sequence"/>
</dbReference>
<dbReference type="EMBL" id="JBHRTQ010000011">
    <property type="protein sequence ID" value="MFC3175224.1"/>
    <property type="molecule type" value="Genomic_DNA"/>
</dbReference>
<gene>
    <name evidence="1" type="ORF">ACFOD9_13265</name>
</gene>
<proteinExistence type="predicted"/>